<comment type="pathway">
    <text evidence="13">Carbohydrate metabolism; D-ribose degradation; D-ribose 5-phosphate from beta-D-ribopyranose: step 2/2.</text>
</comment>
<feature type="binding site" evidence="13">
    <location>
        <position position="293"/>
    </location>
    <ligand>
        <name>K(+)</name>
        <dbReference type="ChEBI" id="CHEBI:29103"/>
    </ligand>
</feature>
<evidence type="ECO:0000256" key="5">
    <source>
        <dbReference type="ARBA" id="ARBA00022679"/>
    </source>
</evidence>
<feature type="binding site" evidence="13">
    <location>
        <begin position="222"/>
        <end position="227"/>
    </location>
    <ligand>
        <name>ATP</name>
        <dbReference type="ChEBI" id="CHEBI:30616"/>
    </ligand>
</feature>
<dbReference type="NCBIfam" id="NF008353">
    <property type="entry name" value="PRK11142.1"/>
    <property type="match status" value="1"/>
</dbReference>
<feature type="binding site" evidence="13">
    <location>
        <begin position="13"/>
        <end position="15"/>
    </location>
    <ligand>
        <name>substrate</name>
    </ligand>
</feature>
<evidence type="ECO:0000256" key="1">
    <source>
        <dbReference type="ARBA" id="ARBA00005380"/>
    </source>
</evidence>
<dbReference type="SUPFAM" id="SSF53613">
    <property type="entry name" value="Ribokinase-like"/>
    <property type="match status" value="1"/>
</dbReference>
<evidence type="ECO:0000256" key="12">
    <source>
        <dbReference type="ARBA" id="ARBA00023277"/>
    </source>
</evidence>
<dbReference type="EC" id="2.7.1.15" evidence="2 13"/>
<dbReference type="HAMAP" id="MF_01987">
    <property type="entry name" value="Ribokinase"/>
    <property type="match status" value="1"/>
</dbReference>
<reference evidence="15 16" key="1">
    <citation type="submission" date="2016-04" db="EMBL/GenBank/DDBJ databases">
        <title>ATOL: Assembling a taxonomically balanced genome-scale reconstruction of the evolutionary history of the Enterobacteriaceae.</title>
        <authorList>
            <person name="Plunkett G.III."/>
            <person name="Neeno-Eckwall E.C."/>
            <person name="Glasner J.D."/>
            <person name="Perna N.T."/>
        </authorList>
    </citation>
    <scope>NUCLEOTIDE SEQUENCE [LARGE SCALE GENOMIC DNA]</scope>
    <source>
        <strain evidence="15 16">ATCC 19692</strain>
    </source>
</reference>
<keyword evidence="8 13" id="KW-0418">Kinase</keyword>
<evidence type="ECO:0000256" key="6">
    <source>
        <dbReference type="ARBA" id="ARBA00022723"/>
    </source>
</evidence>
<dbReference type="NCBIfam" id="TIGR02152">
    <property type="entry name" value="D_ribokin_bact"/>
    <property type="match status" value="1"/>
</dbReference>
<dbReference type="CDD" id="cd01174">
    <property type="entry name" value="ribokinase"/>
    <property type="match status" value="1"/>
</dbReference>
<comment type="activity regulation">
    <text evidence="13">Activated by a monovalent cation that binds near, but not in, the active site. The most likely occupant of the site in vivo is potassium. Ion binding induces a conformational change that may alter substrate affinity.</text>
</comment>
<feature type="binding site" evidence="13">
    <location>
        <position position="278"/>
    </location>
    <ligand>
        <name>ATP</name>
        <dbReference type="ChEBI" id="CHEBI:30616"/>
    </ligand>
</feature>
<gene>
    <name evidence="13" type="primary">rbsK</name>
    <name evidence="15" type="ORF">M983_2306</name>
</gene>
<name>A0A198FLS3_9GAMM</name>
<evidence type="ECO:0000256" key="11">
    <source>
        <dbReference type="ARBA" id="ARBA00022958"/>
    </source>
</evidence>
<protein>
    <recommendedName>
        <fullName evidence="3 13">Ribokinase</fullName>
        <shortName evidence="13">RK</shortName>
        <ecNumber evidence="2 13">2.7.1.15</ecNumber>
    </recommendedName>
</protein>
<dbReference type="FunFam" id="3.40.1190.20:FF:000012">
    <property type="entry name" value="Ribokinase"/>
    <property type="match status" value="1"/>
</dbReference>
<keyword evidence="9 13" id="KW-0067">ATP-binding</keyword>
<comment type="subcellular location">
    <subcellularLocation>
        <location evidence="13">Cytoplasm</location>
    </subcellularLocation>
</comment>
<comment type="caution">
    <text evidence="15">The sequence shown here is derived from an EMBL/GenBank/DDBJ whole genome shotgun (WGS) entry which is preliminary data.</text>
</comment>
<feature type="active site" description="Proton acceptor" evidence="13">
    <location>
        <position position="254"/>
    </location>
</feature>
<keyword evidence="5 13" id="KW-0808">Transferase</keyword>
<keyword evidence="11 13" id="KW-0630">Potassium</keyword>
<feature type="binding site" evidence="13">
    <location>
        <position position="289"/>
    </location>
    <ligand>
        <name>K(+)</name>
        <dbReference type="ChEBI" id="CHEBI:29103"/>
    </ligand>
</feature>
<organism evidence="15 16">
    <name type="scientific">Proteus myxofaciens ATCC 19692</name>
    <dbReference type="NCBI Taxonomy" id="1354337"/>
    <lineage>
        <taxon>Bacteria</taxon>
        <taxon>Pseudomonadati</taxon>
        <taxon>Pseudomonadota</taxon>
        <taxon>Gammaproteobacteria</taxon>
        <taxon>Enterobacterales</taxon>
        <taxon>Morganellaceae</taxon>
        <taxon>Proteus</taxon>
    </lineage>
</organism>
<evidence type="ECO:0000256" key="4">
    <source>
        <dbReference type="ARBA" id="ARBA00022490"/>
    </source>
</evidence>
<dbReference type="PANTHER" id="PTHR10584:SF166">
    <property type="entry name" value="RIBOKINASE"/>
    <property type="match status" value="1"/>
</dbReference>
<dbReference type="Gene3D" id="3.40.1190.20">
    <property type="match status" value="1"/>
</dbReference>
<feature type="binding site" evidence="13">
    <location>
        <position position="250"/>
    </location>
    <ligand>
        <name>K(+)</name>
        <dbReference type="ChEBI" id="CHEBI:29103"/>
    </ligand>
</feature>
<sequence>MTTPRLVVLGSINVDHIMNISQFPKPGETIIGHHYQIAFGGKGANQAVACGRSGADITFIACVGDDAIGRQIISQLKTDNIHTDTIRVIPKTPTGVAMILVNEDGENVISIVSGANGALTPSYLEQYHHVIKKADALLMQLESPLETVFQAAKLAKENQTLVVLNPAPAQLLSDEFLSFIDIITPNETEAEILTGICVQDEANAQKAADILHSKGIKRVLITLGQRGVWFSEQGDGKIISGFKVEAIDTIAAGDTFNGAFVTAILEGQSSLDAVRFAHAAAAIAVTRHGAQSSIPWRDEINSFLEERA</sequence>
<feature type="binding site" evidence="13">
    <location>
        <position position="248"/>
    </location>
    <ligand>
        <name>K(+)</name>
        <dbReference type="ChEBI" id="CHEBI:29103"/>
    </ligand>
</feature>
<dbReference type="UniPathway" id="UPA00916">
    <property type="reaction ID" value="UER00889"/>
</dbReference>
<proteinExistence type="inferred from homology"/>
<keyword evidence="16" id="KW-1185">Reference proteome</keyword>
<evidence type="ECO:0000256" key="10">
    <source>
        <dbReference type="ARBA" id="ARBA00022842"/>
    </source>
</evidence>
<dbReference type="GO" id="GO:0005829">
    <property type="term" value="C:cytosol"/>
    <property type="evidence" value="ECO:0007669"/>
    <property type="project" value="TreeGrafter"/>
</dbReference>
<dbReference type="PROSITE" id="PS00583">
    <property type="entry name" value="PFKB_KINASES_1"/>
    <property type="match status" value="1"/>
</dbReference>
<dbReference type="Proteomes" id="UP000094023">
    <property type="component" value="Unassembled WGS sequence"/>
</dbReference>
<evidence type="ECO:0000256" key="13">
    <source>
        <dbReference type="HAMAP-Rule" id="MF_01987"/>
    </source>
</evidence>
<feature type="binding site" evidence="13">
    <location>
        <position position="254"/>
    </location>
    <ligand>
        <name>substrate</name>
    </ligand>
</feature>
<dbReference type="PROSITE" id="PS00584">
    <property type="entry name" value="PFKB_KINASES_2"/>
    <property type="match status" value="1"/>
</dbReference>
<feature type="binding site" evidence="13">
    <location>
        <position position="142"/>
    </location>
    <ligand>
        <name>substrate</name>
    </ligand>
</feature>
<keyword evidence="7 13" id="KW-0547">Nucleotide-binding</keyword>
<dbReference type="STRING" id="1354337.M983_2306"/>
<dbReference type="EMBL" id="LXEN01000109">
    <property type="protein sequence ID" value="OAT25720.1"/>
    <property type="molecule type" value="Genomic_DNA"/>
</dbReference>
<dbReference type="GO" id="GO:0004747">
    <property type="term" value="F:ribokinase activity"/>
    <property type="evidence" value="ECO:0007669"/>
    <property type="project" value="UniProtKB-UniRule"/>
</dbReference>
<dbReference type="GO" id="GO:0005524">
    <property type="term" value="F:ATP binding"/>
    <property type="evidence" value="ECO:0007669"/>
    <property type="project" value="UniProtKB-UniRule"/>
</dbReference>
<evidence type="ECO:0000256" key="9">
    <source>
        <dbReference type="ARBA" id="ARBA00022840"/>
    </source>
</evidence>
<comment type="similarity">
    <text evidence="13">Belongs to the carbohydrate kinase PfkB family. Ribokinase subfamily.</text>
</comment>
<feature type="binding site" evidence="13">
    <location>
        <position position="186"/>
    </location>
    <ligand>
        <name>ATP</name>
        <dbReference type="ChEBI" id="CHEBI:30616"/>
    </ligand>
</feature>
<evidence type="ECO:0000256" key="7">
    <source>
        <dbReference type="ARBA" id="ARBA00022741"/>
    </source>
</evidence>
<comment type="function">
    <text evidence="13">Catalyzes the phosphorylation of ribose at O-5 in a reaction requiring ATP and magnesium. The resulting D-ribose-5-phosphate can then be used either for sythesis of nucleotides, histidine, and tryptophan, or as a component of the pentose phosphate pathway.</text>
</comment>
<feature type="binding site" evidence="13">
    <location>
        <begin position="253"/>
        <end position="254"/>
    </location>
    <ligand>
        <name>ATP</name>
        <dbReference type="ChEBI" id="CHEBI:30616"/>
    </ligand>
</feature>
<dbReference type="PRINTS" id="PR00990">
    <property type="entry name" value="RIBOKINASE"/>
</dbReference>
<comment type="catalytic activity">
    <reaction evidence="13">
        <text>D-ribose + ATP = D-ribose 5-phosphate + ADP + H(+)</text>
        <dbReference type="Rhea" id="RHEA:13697"/>
        <dbReference type="ChEBI" id="CHEBI:15378"/>
        <dbReference type="ChEBI" id="CHEBI:30616"/>
        <dbReference type="ChEBI" id="CHEBI:47013"/>
        <dbReference type="ChEBI" id="CHEBI:78346"/>
        <dbReference type="ChEBI" id="CHEBI:456216"/>
        <dbReference type="EC" id="2.7.1.15"/>
    </reaction>
</comment>
<feature type="binding site" evidence="13">
    <location>
        <position position="287"/>
    </location>
    <ligand>
        <name>K(+)</name>
        <dbReference type="ChEBI" id="CHEBI:29103"/>
    </ligand>
</feature>
<dbReference type="InterPro" id="IPR029056">
    <property type="entry name" value="Ribokinase-like"/>
</dbReference>
<dbReference type="InterPro" id="IPR011611">
    <property type="entry name" value="PfkB_dom"/>
</dbReference>
<feature type="binding site" evidence="13">
    <location>
        <begin position="41"/>
        <end position="45"/>
    </location>
    <ligand>
        <name>substrate</name>
    </ligand>
</feature>
<evidence type="ECO:0000256" key="3">
    <source>
        <dbReference type="ARBA" id="ARBA00016943"/>
    </source>
</evidence>
<evidence type="ECO:0000256" key="8">
    <source>
        <dbReference type="ARBA" id="ARBA00022777"/>
    </source>
</evidence>
<dbReference type="Pfam" id="PF00294">
    <property type="entry name" value="PfkB"/>
    <property type="match status" value="1"/>
</dbReference>
<dbReference type="AlphaFoldDB" id="A0A198FLS3"/>
<keyword evidence="12 13" id="KW-0119">Carbohydrate metabolism</keyword>
<dbReference type="OrthoDB" id="9775849at2"/>
<comment type="caution">
    <text evidence="13">Lacks conserved residue(s) required for the propagation of feature annotation.</text>
</comment>
<dbReference type="InterPro" id="IPR011877">
    <property type="entry name" value="Ribokinase"/>
</dbReference>
<dbReference type="GO" id="GO:0046872">
    <property type="term" value="F:metal ion binding"/>
    <property type="evidence" value="ECO:0007669"/>
    <property type="project" value="UniProtKB-KW"/>
</dbReference>
<keyword evidence="4 13" id="KW-0963">Cytoplasm</keyword>
<keyword evidence="6 13" id="KW-0479">Metal-binding</keyword>
<evidence type="ECO:0000313" key="15">
    <source>
        <dbReference type="EMBL" id="OAT25720.1"/>
    </source>
</evidence>
<accession>A0A198FLS3</accession>
<dbReference type="RefSeq" id="WP_066750746.1">
    <property type="nucleotide sequence ID" value="NZ_LXEN01000109.1"/>
</dbReference>
<evidence type="ECO:0000313" key="16">
    <source>
        <dbReference type="Proteomes" id="UP000094023"/>
    </source>
</evidence>
<comment type="similarity">
    <text evidence="1">Belongs to the carbohydrate kinase pfkB family.</text>
</comment>
<evidence type="ECO:0000259" key="14">
    <source>
        <dbReference type="Pfam" id="PF00294"/>
    </source>
</evidence>
<dbReference type="PATRIC" id="fig|1354337.4.peg.2365"/>
<dbReference type="GO" id="GO:0019303">
    <property type="term" value="P:D-ribose catabolic process"/>
    <property type="evidence" value="ECO:0007669"/>
    <property type="project" value="UniProtKB-UniRule"/>
</dbReference>
<dbReference type="InterPro" id="IPR002139">
    <property type="entry name" value="Ribo/fructo_kinase"/>
</dbReference>
<keyword evidence="10 13" id="KW-0460">Magnesium</keyword>
<comment type="subunit">
    <text evidence="13">Homodimer.</text>
</comment>
<feature type="binding site" evidence="13">
    <location>
        <position position="284"/>
    </location>
    <ligand>
        <name>K(+)</name>
        <dbReference type="ChEBI" id="CHEBI:29103"/>
    </ligand>
</feature>
<dbReference type="PANTHER" id="PTHR10584">
    <property type="entry name" value="SUGAR KINASE"/>
    <property type="match status" value="1"/>
</dbReference>
<feature type="domain" description="Carbohydrate kinase PfkB" evidence="14">
    <location>
        <begin position="5"/>
        <end position="296"/>
    </location>
</feature>
<evidence type="ECO:0000256" key="2">
    <source>
        <dbReference type="ARBA" id="ARBA00012035"/>
    </source>
</evidence>
<dbReference type="InterPro" id="IPR002173">
    <property type="entry name" value="Carboh/pur_kinase_PfkB_CS"/>
</dbReference>
<comment type="cofactor">
    <cofactor evidence="13">
        <name>Mg(2+)</name>
        <dbReference type="ChEBI" id="CHEBI:18420"/>
    </cofactor>
    <text evidence="13">Requires a divalent cation, most likely magnesium in vivo, as an electrophilic catalyst to aid phosphoryl group transfer. It is the chelate of the metal and the nucleotide that is the actual substrate.</text>
</comment>